<keyword evidence="4" id="KW-1185">Reference proteome</keyword>
<reference evidence="2" key="1">
    <citation type="submission" date="2023-06" db="EMBL/GenBank/DDBJ databases">
        <authorList>
            <person name="Kurt Z."/>
        </authorList>
    </citation>
    <scope>NUCLEOTIDE SEQUENCE</scope>
</reference>
<evidence type="ECO:0000313" key="3">
    <source>
        <dbReference type="EMBL" id="CAL6115108.1"/>
    </source>
</evidence>
<keyword evidence="1" id="KW-0175">Coiled coil</keyword>
<organism evidence="2">
    <name type="scientific">Hexamita inflata</name>
    <dbReference type="NCBI Taxonomy" id="28002"/>
    <lineage>
        <taxon>Eukaryota</taxon>
        <taxon>Metamonada</taxon>
        <taxon>Diplomonadida</taxon>
        <taxon>Hexamitidae</taxon>
        <taxon>Hexamitinae</taxon>
        <taxon>Hexamita</taxon>
    </lineage>
</organism>
<evidence type="ECO:0000256" key="1">
    <source>
        <dbReference type="SAM" id="Coils"/>
    </source>
</evidence>
<gene>
    <name evidence="2" type="ORF">HINF_LOCUS10667</name>
    <name evidence="3" type="ORF">HINF_LOCUS78478</name>
</gene>
<sequence length="225" mass="26409">MEKLKSCRSYIEKQLAAYNQISLEKTTNAFRDELNRLQQQLKAISDIQDVFGNLECDKIIMRKRQDIFAMKEILDKQDELVAQADNVMKGHLTTTQQIQKPLDKAHDKPQQIISQQTKQHVELDFGALVDQRLNQRDIQKETSLKSKQLEEQLRAEVTQQFSVIQQMQAENENLKESVLVKDRLILNLQKQLQKQKDENEAELKEMREMVLEMQQEIAALNEQME</sequence>
<proteinExistence type="predicted"/>
<dbReference type="Proteomes" id="UP001642409">
    <property type="component" value="Unassembled WGS sequence"/>
</dbReference>
<dbReference type="AlphaFoldDB" id="A0AA86TQI7"/>
<protein>
    <submittedName>
        <fullName evidence="3">Hypothetical_protein</fullName>
    </submittedName>
</protein>
<reference evidence="3 4" key="2">
    <citation type="submission" date="2024-07" db="EMBL/GenBank/DDBJ databases">
        <authorList>
            <person name="Akdeniz Z."/>
        </authorList>
    </citation>
    <scope>NUCLEOTIDE SEQUENCE [LARGE SCALE GENOMIC DNA]</scope>
</reference>
<comment type="caution">
    <text evidence="2">The sequence shown here is derived from an EMBL/GenBank/DDBJ whole genome shotgun (WGS) entry which is preliminary data.</text>
</comment>
<evidence type="ECO:0000313" key="2">
    <source>
        <dbReference type="EMBL" id="CAI9923022.1"/>
    </source>
</evidence>
<feature type="coiled-coil region" evidence="1">
    <location>
        <begin position="185"/>
        <end position="223"/>
    </location>
</feature>
<dbReference type="EMBL" id="CAXDID020000856">
    <property type="protein sequence ID" value="CAL6115108.1"/>
    <property type="molecule type" value="Genomic_DNA"/>
</dbReference>
<evidence type="ECO:0000313" key="4">
    <source>
        <dbReference type="Proteomes" id="UP001642409"/>
    </source>
</evidence>
<accession>A0AA86TQI7</accession>
<name>A0AA86TQI7_9EUKA</name>
<dbReference type="EMBL" id="CATOUU010000272">
    <property type="protein sequence ID" value="CAI9923022.1"/>
    <property type="molecule type" value="Genomic_DNA"/>
</dbReference>